<keyword evidence="1" id="KW-0472">Membrane</keyword>
<evidence type="ECO:0000313" key="2">
    <source>
        <dbReference type="EMBL" id="GKV21379.1"/>
    </source>
</evidence>
<dbReference type="EMBL" id="BPVZ01000057">
    <property type="protein sequence ID" value="GKV21379.1"/>
    <property type="molecule type" value="Genomic_DNA"/>
</dbReference>
<organism evidence="2 3">
    <name type="scientific">Rubroshorea leprosula</name>
    <dbReference type="NCBI Taxonomy" id="152421"/>
    <lineage>
        <taxon>Eukaryota</taxon>
        <taxon>Viridiplantae</taxon>
        <taxon>Streptophyta</taxon>
        <taxon>Embryophyta</taxon>
        <taxon>Tracheophyta</taxon>
        <taxon>Spermatophyta</taxon>
        <taxon>Magnoliopsida</taxon>
        <taxon>eudicotyledons</taxon>
        <taxon>Gunneridae</taxon>
        <taxon>Pentapetalae</taxon>
        <taxon>rosids</taxon>
        <taxon>malvids</taxon>
        <taxon>Malvales</taxon>
        <taxon>Dipterocarpaceae</taxon>
        <taxon>Rubroshorea</taxon>
    </lineage>
</organism>
<evidence type="ECO:0000256" key="1">
    <source>
        <dbReference type="SAM" id="Phobius"/>
    </source>
</evidence>
<feature type="transmembrane region" description="Helical" evidence="1">
    <location>
        <begin position="31"/>
        <end position="52"/>
    </location>
</feature>
<name>A0AAV5K343_9ROSI</name>
<sequence length="53" mass="5981">MDQAVEVQKQNVGVKTRAQQARVHVMTHQEAVATDVITGTCLLILIMHMFYLI</sequence>
<keyword evidence="1" id="KW-1133">Transmembrane helix</keyword>
<evidence type="ECO:0000313" key="3">
    <source>
        <dbReference type="Proteomes" id="UP001054252"/>
    </source>
</evidence>
<accession>A0AAV5K343</accession>
<keyword evidence="1" id="KW-0812">Transmembrane</keyword>
<gene>
    <name evidence="2" type="ORF">SLEP1_g31363</name>
</gene>
<protein>
    <submittedName>
        <fullName evidence="2">Uncharacterized protein</fullName>
    </submittedName>
</protein>
<proteinExistence type="predicted"/>
<dbReference type="AlphaFoldDB" id="A0AAV5K343"/>
<comment type="caution">
    <text evidence="2">The sequence shown here is derived from an EMBL/GenBank/DDBJ whole genome shotgun (WGS) entry which is preliminary data.</text>
</comment>
<reference evidence="2 3" key="1">
    <citation type="journal article" date="2021" name="Commun. Biol.">
        <title>The genome of Shorea leprosula (Dipterocarpaceae) highlights the ecological relevance of drought in aseasonal tropical rainforests.</title>
        <authorList>
            <person name="Ng K.K.S."/>
            <person name="Kobayashi M.J."/>
            <person name="Fawcett J.A."/>
            <person name="Hatakeyama M."/>
            <person name="Paape T."/>
            <person name="Ng C.H."/>
            <person name="Ang C.C."/>
            <person name="Tnah L.H."/>
            <person name="Lee C.T."/>
            <person name="Nishiyama T."/>
            <person name="Sese J."/>
            <person name="O'Brien M.J."/>
            <person name="Copetti D."/>
            <person name="Mohd Noor M.I."/>
            <person name="Ong R.C."/>
            <person name="Putra M."/>
            <person name="Sireger I.Z."/>
            <person name="Indrioko S."/>
            <person name="Kosugi Y."/>
            <person name="Izuno A."/>
            <person name="Isagi Y."/>
            <person name="Lee S.L."/>
            <person name="Shimizu K.K."/>
        </authorList>
    </citation>
    <scope>NUCLEOTIDE SEQUENCE [LARGE SCALE GENOMIC DNA]</scope>
    <source>
        <strain evidence="2">214</strain>
    </source>
</reference>
<keyword evidence="3" id="KW-1185">Reference proteome</keyword>
<dbReference type="Proteomes" id="UP001054252">
    <property type="component" value="Unassembled WGS sequence"/>
</dbReference>